<organism evidence="1 2">
    <name type="scientific">Stutzerimonas kirkiae</name>
    <dbReference type="NCBI Taxonomy" id="2211392"/>
    <lineage>
        <taxon>Bacteria</taxon>
        <taxon>Pseudomonadati</taxon>
        <taxon>Pseudomonadota</taxon>
        <taxon>Gammaproteobacteria</taxon>
        <taxon>Pseudomonadales</taxon>
        <taxon>Pseudomonadaceae</taxon>
        <taxon>Stutzerimonas</taxon>
    </lineage>
</organism>
<name>A0A4Q9RE91_9GAMM</name>
<evidence type="ECO:0000313" key="2">
    <source>
        <dbReference type="Proteomes" id="UP000292639"/>
    </source>
</evidence>
<dbReference type="AlphaFoldDB" id="A0A4Q9RE91"/>
<gene>
    <name evidence="1" type="ORF">DNJ96_04350</name>
</gene>
<comment type="caution">
    <text evidence="1">The sequence shown here is derived from an EMBL/GenBank/DDBJ whole genome shotgun (WGS) entry which is preliminary data.</text>
</comment>
<reference evidence="1 2" key="1">
    <citation type="submission" date="2018-06" db="EMBL/GenBank/DDBJ databases">
        <title>Three novel Pseudomonas species isolated from symptomatic oak.</title>
        <authorList>
            <person name="Bueno-Gonzalez V."/>
            <person name="Brady C."/>
        </authorList>
    </citation>
    <scope>NUCLEOTIDE SEQUENCE [LARGE SCALE GENOMIC DNA]</scope>
    <source>
        <strain evidence="1 2">P17C</strain>
    </source>
</reference>
<accession>A0A4Q9RE91</accession>
<proteinExistence type="predicted"/>
<keyword evidence="2" id="KW-1185">Reference proteome</keyword>
<protein>
    <submittedName>
        <fullName evidence="1">Uncharacterized protein</fullName>
    </submittedName>
</protein>
<evidence type="ECO:0000313" key="1">
    <source>
        <dbReference type="EMBL" id="TBU98943.1"/>
    </source>
</evidence>
<dbReference type="Proteomes" id="UP000292639">
    <property type="component" value="Unassembled WGS sequence"/>
</dbReference>
<sequence>MLMVTLLPVQALAQVPVGGVDQAHWGLGGELAAQGRYRQSPVSSRMAIHQQGDGKQPKTALEGSRLDERAWQQGLFVQLSGLQRFYRSADRQADGLSRARLLDARCI</sequence>
<dbReference type="EMBL" id="QJUP01000003">
    <property type="protein sequence ID" value="TBU98943.1"/>
    <property type="molecule type" value="Genomic_DNA"/>
</dbReference>